<feature type="zinc finger region" description="dksA C4-type" evidence="4">
    <location>
        <begin position="92"/>
        <end position="116"/>
    </location>
</feature>
<dbReference type="RefSeq" id="WP_147071084.1">
    <property type="nucleotide sequence ID" value="NZ_AP021884.1"/>
</dbReference>
<keyword evidence="3" id="KW-0862">Zinc</keyword>
<dbReference type="OrthoDB" id="9811543at2"/>
<gene>
    <name evidence="6" type="ORF">TPL01_08310</name>
</gene>
<dbReference type="PANTHER" id="PTHR33823">
    <property type="entry name" value="RNA POLYMERASE-BINDING TRANSCRIPTION FACTOR DKSA-RELATED"/>
    <property type="match status" value="1"/>
</dbReference>
<dbReference type="InterPro" id="IPR000962">
    <property type="entry name" value="Znf_DskA_TraR"/>
</dbReference>
<evidence type="ECO:0000256" key="2">
    <source>
        <dbReference type="ARBA" id="ARBA00022771"/>
    </source>
</evidence>
<keyword evidence="1" id="KW-0479">Metal-binding</keyword>
<evidence type="ECO:0000313" key="7">
    <source>
        <dbReference type="Proteomes" id="UP000321337"/>
    </source>
</evidence>
<dbReference type="SUPFAM" id="SSF57716">
    <property type="entry name" value="Glucocorticoid receptor-like (DNA-binding domain)"/>
    <property type="match status" value="1"/>
</dbReference>
<comment type="caution">
    <text evidence="6">The sequence shown here is derived from an EMBL/GenBank/DDBJ whole genome shotgun (WGS) entry which is preliminary data.</text>
</comment>
<dbReference type="AlphaFoldDB" id="A0A512L5D4"/>
<dbReference type="PROSITE" id="PS51128">
    <property type="entry name" value="ZF_DKSA_2"/>
    <property type="match status" value="1"/>
</dbReference>
<keyword evidence="7" id="KW-1185">Reference proteome</keyword>
<dbReference type="PANTHER" id="PTHR33823:SF4">
    <property type="entry name" value="GENERAL STRESS PROTEIN 16O"/>
    <property type="match status" value="1"/>
</dbReference>
<protein>
    <recommendedName>
        <fullName evidence="5">Zinc finger DksA/TraR C4-type domain-containing protein</fullName>
    </recommendedName>
</protein>
<dbReference type="Pfam" id="PF01258">
    <property type="entry name" value="zf-dskA_traR"/>
    <property type="match status" value="1"/>
</dbReference>
<evidence type="ECO:0000313" key="6">
    <source>
        <dbReference type="EMBL" id="GEP29693.1"/>
    </source>
</evidence>
<proteinExistence type="predicted"/>
<keyword evidence="2" id="KW-0863">Zinc-finger</keyword>
<organism evidence="6 7">
    <name type="scientific">Sulfuriferula plumbiphila</name>
    <dbReference type="NCBI Taxonomy" id="171865"/>
    <lineage>
        <taxon>Bacteria</taxon>
        <taxon>Pseudomonadati</taxon>
        <taxon>Pseudomonadota</taxon>
        <taxon>Betaproteobacteria</taxon>
        <taxon>Nitrosomonadales</taxon>
        <taxon>Sulfuricellaceae</taxon>
        <taxon>Sulfuriferula</taxon>
    </lineage>
</organism>
<evidence type="ECO:0000256" key="3">
    <source>
        <dbReference type="ARBA" id="ARBA00022833"/>
    </source>
</evidence>
<dbReference type="SUPFAM" id="SSF109635">
    <property type="entry name" value="DnaK suppressor protein DksA, alpha-hairpin domain"/>
    <property type="match status" value="1"/>
</dbReference>
<feature type="domain" description="Zinc finger DksA/TraR C4-type" evidence="5">
    <location>
        <begin position="87"/>
        <end position="122"/>
    </location>
</feature>
<reference evidence="6 7" key="1">
    <citation type="submission" date="2019-07" db="EMBL/GenBank/DDBJ databases">
        <title>Whole genome shotgun sequence of Thiobacillus plumbophilus NBRC 107929.</title>
        <authorList>
            <person name="Hosoyama A."/>
            <person name="Uohara A."/>
            <person name="Ohji S."/>
            <person name="Ichikawa N."/>
        </authorList>
    </citation>
    <scope>NUCLEOTIDE SEQUENCE [LARGE SCALE GENOMIC DNA]</scope>
    <source>
        <strain evidence="6 7">NBRC 107929</strain>
    </source>
</reference>
<dbReference type="GO" id="GO:0008270">
    <property type="term" value="F:zinc ion binding"/>
    <property type="evidence" value="ECO:0007669"/>
    <property type="project" value="UniProtKB-KW"/>
</dbReference>
<evidence type="ECO:0000256" key="4">
    <source>
        <dbReference type="PROSITE-ProRule" id="PRU00510"/>
    </source>
</evidence>
<dbReference type="Proteomes" id="UP000321337">
    <property type="component" value="Unassembled WGS sequence"/>
</dbReference>
<accession>A0A512L5D4</accession>
<sequence length="132" mass="14623">MDELTAQQTAQLDQALLGRYQSLMDEVQEEMERTGNIQYVEVMGRAPGDIGDASVADAVADLNLAIVDRQIHEMRDIEAAKRRIKAGSYGVCMDCGADIGFDRLMAYPTAKRCIACQQQHERIYAGQARPSL</sequence>
<dbReference type="Gene3D" id="1.20.120.910">
    <property type="entry name" value="DksA, coiled-coil domain"/>
    <property type="match status" value="1"/>
</dbReference>
<evidence type="ECO:0000256" key="1">
    <source>
        <dbReference type="ARBA" id="ARBA00022723"/>
    </source>
</evidence>
<dbReference type="InterPro" id="IPR037187">
    <property type="entry name" value="DnaK_N"/>
</dbReference>
<name>A0A512L5D4_9PROT</name>
<dbReference type="EMBL" id="BKAD01000008">
    <property type="protein sequence ID" value="GEP29693.1"/>
    <property type="molecule type" value="Genomic_DNA"/>
</dbReference>
<evidence type="ECO:0000259" key="5">
    <source>
        <dbReference type="Pfam" id="PF01258"/>
    </source>
</evidence>